<gene>
    <name evidence="1" type="ORF">E2C01_032169</name>
</gene>
<protein>
    <submittedName>
        <fullName evidence="1">Uncharacterized protein</fullName>
    </submittedName>
</protein>
<evidence type="ECO:0000313" key="2">
    <source>
        <dbReference type="Proteomes" id="UP000324222"/>
    </source>
</evidence>
<dbReference type="AlphaFoldDB" id="A0A5B7EZM2"/>
<accession>A0A5B7EZM2</accession>
<dbReference type="EMBL" id="VSRR010004132">
    <property type="protein sequence ID" value="MPC38657.1"/>
    <property type="molecule type" value="Genomic_DNA"/>
</dbReference>
<dbReference type="Proteomes" id="UP000324222">
    <property type="component" value="Unassembled WGS sequence"/>
</dbReference>
<comment type="caution">
    <text evidence="1">The sequence shown here is derived from an EMBL/GenBank/DDBJ whole genome shotgun (WGS) entry which is preliminary data.</text>
</comment>
<organism evidence="1 2">
    <name type="scientific">Portunus trituberculatus</name>
    <name type="common">Swimming crab</name>
    <name type="synonym">Neptunus trituberculatus</name>
    <dbReference type="NCBI Taxonomy" id="210409"/>
    <lineage>
        <taxon>Eukaryota</taxon>
        <taxon>Metazoa</taxon>
        <taxon>Ecdysozoa</taxon>
        <taxon>Arthropoda</taxon>
        <taxon>Crustacea</taxon>
        <taxon>Multicrustacea</taxon>
        <taxon>Malacostraca</taxon>
        <taxon>Eumalacostraca</taxon>
        <taxon>Eucarida</taxon>
        <taxon>Decapoda</taxon>
        <taxon>Pleocyemata</taxon>
        <taxon>Brachyura</taxon>
        <taxon>Eubrachyura</taxon>
        <taxon>Portunoidea</taxon>
        <taxon>Portunidae</taxon>
        <taxon>Portuninae</taxon>
        <taxon>Portunus</taxon>
    </lineage>
</organism>
<reference evidence="1 2" key="1">
    <citation type="submission" date="2019-05" db="EMBL/GenBank/DDBJ databases">
        <title>Another draft genome of Portunus trituberculatus and its Hox gene families provides insights of decapod evolution.</title>
        <authorList>
            <person name="Jeong J.-H."/>
            <person name="Song I."/>
            <person name="Kim S."/>
            <person name="Choi T."/>
            <person name="Kim D."/>
            <person name="Ryu S."/>
            <person name="Kim W."/>
        </authorList>
    </citation>
    <scope>NUCLEOTIDE SEQUENCE [LARGE SCALE GENOMIC DNA]</scope>
    <source>
        <tissue evidence="1">Muscle</tissue>
    </source>
</reference>
<evidence type="ECO:0000313" key="1">
    <source>
        <dbReference type="EMBL" id="MPC38657.1"/>
    </source>
</evidence>
<keyword evidence="2" id="KW-1185">Reference proteome</keyword>
<proteinExistence type="predicted"/>
<sequence length="82" mass="9285">MKVIEHRTLIETRAAVKVAAAETEASVRSKMVQQSIWYLVPRWSKWLGISGRCVGGRGEGGKRPQGVKGRRELVRRYFMLGN</sequence>
<name>A0A5B7EZM2_PORTR</name>